<evidence type="ECO:0000313" key="2">
    <source>
        <dbReference type="EMBL" id="MDT0574857.1"/>
    </source>
</evidence>
<dbReference type="PANTHER" id="PTHR43433">
    <property type="entry name" value="HYDROLASE, ALPHA/BETA FOLD FAMILY PROTEIN"/>
    <property type="match status" value="1"/>
</dbReference>
<comment type="caution">
    <text evidence="2">The sequence shown here is derived from an EMBL/GenBank/DDBJ whole genome shotgun (WGS) entry which is preliminary data.</text>
</comment>
<protein>
    <submittedName>
        <fullName evidence="2">Alpha/beta hydrolase</fullName>
    </submittedName>
</protein>
<name>A0ABU2ZE31_9SPHN</name>
<keyword evidence="3" id="KW-1185">Reference proteome</keyword>
<dbReference type="Gene3D" id="3.40.50.1820">
    <property type="entry name" value="alpha/beta hydrolase"/>
    <property type="match status" value="1"/>
</dbReference>
<proteinExistence type="predicted"/>
<dbReference type="GO" id="GO:0016787">
    <property type="term" value="F:hydrolase activity"/>
    <property type="evidence" value="ECO:0007669"/>
    <property type="project" value="UniProtKB-KW"/>
</dbReference>
<dbReference type="InterPro" id="IPR000073">
    <property type="entry name" value="AB_hydrolase_1"/>
</dbReference>
<dbReference type="Pfam" id="PF00561">
    <property type="entry name" value="Abhydrolase_1"/>
    <property type="match status" value="1"/>
</dbReference>
<accession>A0ABU2ZE31</accession>
<dbReference type="RefSeq" id="WP_311339415.1">
    <property type="nucleotide sequence ID" value="NZ_JAVRHS010000001.1"/>
</dbReference>
<evidence type="ECO:0000259" key="1">
    <source>
        <dbReference type="Pfam" id="PF00561"/>
    </source>
</evidence>
<dbReference type="Proteomes" id="UP001259803">
    <property type="component" value="Unassembled WGS sequence"/>
</dbReference>
<dbReference type="EMBL" id="JAVRHS010000001">
    <property type="protein sequence ID" value="MDT0574857.1"/>
    <property type="molecule type" value="Genomic_DNA"/>
</dbReference>
<dbReference type="InterPro" id="IPR029058">
    <property type="entry name" value="AB_hydrolase_fold"/>
</dbReference>
<dbReference type="PANTHER" id="PTHR43433:SF5">
    <property type="entry name" value="AB HYDROLASE-1 DOMAIN-CONTAINING PROTEIN"/>
    <property type="match status" value="1"/>
</dbReference>
<keyword evidence="2" id="KW-0378">Hydrolase</keyword>
<gene>
    <name evidence="2" type="ORF">RM533_01515</name>
</gene>
<sequence>MHFTSSIIVAAGLRFNVVTAGMAGSGAPPLLMLNGIGFGAGMLERLAAALPGRQIVCPDMPGCGGSPGPKVPYLMPCMAKAVLDIMERLHPGAPFDCFGFSWGGALAQQIAVQAQSRVARLLLIATTSGIPLPVGDPAIFARLLDVREYADASRMRDAFAAMMREGGASAGLLQQFQTPDPTGVAAQLGAISGWSVAALLPFVRVPVLLIGMADDPVVPIAHQRALSCLIPQARTMELRNGGHLVPLASPARITQRILAFLNDGKAEAAA</sequence>
<dbReference type="SUPFAM" id="SSF53474">
    <property type="entry name" value="alpha/beta-Hydrolases"/>
    <property type="match status" value="1"/>
</dbReference>
<feature type="domain" description="AB hydrolase-1" evidence="1">
    <location>
        <begin position="28"/>
        <end position="246"/>
    </location>
</feature>
<reference evidence="2 3" key="1">
    <citation type="submission" date="2023-09" db="EMBL/GenBank/DDBJ databases">
        <authorList>
            <person name="Rey-Velasco X."/>
        </authorList>
    </citation>
    <scope>NUCLEOTIDE SEQUENCE [LARGE SCALE GENOMIC DNA]</scope>
    <source>
        <strain evidence="2 3">F390</strain>
    </source>
</reference>
<evidence type="ECO:0000313" key="3">
    <source>
        <dbReference type="Proteomes" id="UP001259803"/>
    </source>
</evidence>
<organism evidence="2 3">
    <name type="scientific">Croceicoccus esteveae</name>
    <dbReference type="NCBI Taxonomy" id="3075597"/>
    <lineage>
        <taxon>Bacteria</taxon>
        <taxon>Pseudomonadati</taxon>
        <taxon>Pseudomonadota</taxon>
        <taxon>Alphaproteobacteria</taxon>
        <taxon>Sphingomonadales</taxon>
        <taxon>Erythrobacteraceae</taxon>
        <taxon>Croceicoccus</taxon>
    </lineage>
</organism>
<dbReference type="InterPro" id="IPR050471">
    <property type="entry name" value="AB_hydrolase"/>
</dbReference>
<dbReference type="PRINTS" id="PR00111">
    <property type="entry name" value="ABHYDROLASE"/>
</dbReference>